<feature type="compositionally biased region" description="Polar residues" evidence="1">
    <location>
        <begin position="70"/>
        <end position="90"/>
    </location>
</feature>
<evidence type="ECO:0000313" key="3">
    <source>
        <dbReference type="Proteomes" id="UP000605846"/>
    </source>
</evidence>
<feature type="compositionally biased region" description="Polar residues" evidence="1">
    <location>
        <begin position="13"/>
        <end position="25"/>
    </location>
</feature>
<organism evidence="2 3">
    <name type="scientific">Apophysomyces ossiformis</name>
    <dbReference type="NCBI Taxonomy" id="679940"/>
    <lineage>
        <taxon>Eukaryota</taxon>
        <taxon>Fungi</taxon>
        <taxon>Fungi incertae sedis</taxon>
        <taxon>Mucoromycota</taxon>
        <taxon>Mucoromycotina</taxon>
        <taxon>Mucoromycetes</taxon>
        <taxon>Mucorales</taxon>
        <taxon>Mucorineae</taxon>
        <taxon>Mucoraceae</taxon>
        <taxon>Apophysomyces</taxon>
    </lineage>
</organism>
<feature type="compositionally biased region" description="Basic and acidic residues" evidence="1">
    <location>
        <begin position="36"/>
        <end position="46"/>
    </location>
</feature>
<keyword evidence="3" id="KW-1185">Reference proteome</keyword>
<comment type="caution">
    <text evidence="2">The sequence shown here is derived from an EMBL/GenBank/DDBJ whole genome shotgun (WGS) entry which is preliminary data.</text>
</comment>
<feature type="region of interest" description="Disordered" evidence="1">
    <location>
        <begin position="185"/>
        <end position="206"/>
    </location>
</feature>
<accession>A0A8H7EUZ1</accession>
<dbReference type="OrthoDB" id="5418203at2759"/>
<evidence type="ECO:0000313" key="2">
    <source>
        <dbReference type="EMBL" id="KAF7729778.1"/>
    </source>
</evidence>
<name>A0A8H7EUZ1_9FUNG</name>
<protein>
    <submittedName>
        <fullName evidence="2">Uncharacterized protein</fullName>
    </submittedName>
</protein>
<sequence>MDTYTPEERANRHNSLPVFSSNRLNNLDGRVNPQRLSKDGDDDGMKRGQSKFRMSMSPRVNDYSDEVRSARSSVDFSEGTASSKRSSRNFAWSGARGNRQSYGRNSMVDGCPDEDSDVATDVSIPSTPASNVARFSRFDPYQQEKRNSTMEKLHMALENWTTNDAPSSPKEDWEDLLRQYDRYDDDDKRKSRRSSRMMEFNDPPEVPLADEPTVVLDCYDFPTAFKTRHLHDIFREYENVRGGYRIKWLEDTRALIIFEHPATGKHKYKGIYKKG</sequence>
<feature type="compositionally biased region" description="Basic and acidic residues" evidence="1">
    <location>
        <begin position="1"/>
        <end position="11"/>
    </location>
</feature>
<gene>
    <name evidence="2" type="ORF">EC973_003857</name>
</gene>
<dbReference type="InterPro" id="IPR012677">
    <property type="entry name" value="Nucleotide-bd_a/b_plait_sf"/>
</dbReference>
<dbReference type="EMBL" id="JABAYA010000022">
    <property type="protein sequence ID" value="KAF7729778.1"/>
    <property type="molecule type" value="Genomic_DNA"/>
</dbReference>
<dbReference type="Gene3D" id="3.30.70.330">
    <property type="match status" value="1"/>
</dbReference>
<dbReference type="Proteomes" id="UP000605846">
    <property type="component" value="Unassembled WGS sequence"/>
</dbReference>
<feature type="region of interest" description="Disordered" evidence="1">
    <location>
        <begin position="1"/>
        <end position="128"/>
    </location>
</feature>
<reference evidence="2" key="1">
    <citation type="submission" date="2020-01" db="EMBL/GenBank/DDBJ databases">
        <title>Genome Sequencing of Three Apophysomyces-Like Fungal Strains Confirms a Novel Fungal Genus in the Mucoromycota with divergent Burkholderia-like Endosymbiotic Bacteria.</title>
        <authorList>
            <person name="Stajich J.E."/>
            <person name="Macias A.M."/>
            <person name="Carter-House D."/>
            <person name="Lovett B."/>
            <person name="Kasson L.R."/>
            <person name="Berry K."/>
            <person name="Grigoriev I."/>
            <person name="Chang Y."/>
            <person name="Spatafora J."/>
            <person name="Kasson M.T."/>
        </authorList>
    </citation>
    <scope>NUCLEOTIDE SEQUENCE</scope>
    <source>
        <strain evidence="2">NRRL A-21654</strain>
    </source>
</reference>
<evidence type="ECO:0000256" key="1">
    <source>
        <dbReference type="SAM" id="MobiDB-lite"/>
    </source>
</evidence>
<dbReference type="AlphaFoldDB" id="A0A8H7EUZ1"/>
<proteinExistence type="predicted"/>